<reference evidence="3 5" key="2">
    <citation type="submission" date="2020-05" db="EMBL/GenBank/DDBJ databases">
        <authorList>
            <person name="Zhang R."/>
        </authorList>
    </citation>
    <scope>NUCLEOTIDE SEQUENCE [LARGE SCALE GENOMIC DNA]</scope>
    <source>
        <strain evidence="3 5">DSM 28986</strain>
    </source>
</reference>
<evidence type="ECO:0000313" key="3">
    <source>
        <dbReference type="EMBL" id="NOL59340.1"/>
    </source>
</evidence>
<accession>A0A1V0N2H5</accession>
<keyword evidence="4" id="KW-1185">Reference proteome</keyword>
<dbReference type="Proteomes" id="UP000546917">
    <property type="component" value="Unassembled WGS sequence"/>
</dbReference>
<keyword evidence="1" id="KW-0472">Membrane</keyword>
<dbReference type="Proteomes" id="UP000192050">
    <property type="component" value="Chromosome"/>
</dbReference>
<dbReference type="EMBL" id="JABGBP010000016">
    <property type="protein sequence ID" value="NOL59340.1"/>
    <property type="molecule type" value="Genomic_DNA"/>
</dbReference>
<evidence type="ECO:0000313" key="2">
    <source>
        <dbReference type="EMBL" id="ARD84305.1"/>
    </source>
</evidence>
<dbReference type="RefSeq" id="WP_009887405.1">
    <property type="nucleotide sequence ID" value="NZ_CP015363.1"/>
</dbReference>
<dbReference type="OrthoDB" id="377596at2157"/>
<protein>
    <submittedName>
        <fullName evidence="2">Uncharacterized protein</fullName>
    </submittedName>
</protein>
<name>A0A1V0N2H5_9ARCH</name>
<keyword evidence="1" id="KW-1133">Transmembrane helix</keyword>
<dbReference type="GeneID" id="41484105"/>
<evidence type="ECO:0000313" key="5">
    <source>
        <dbReference type="Proteomes" id="UP000546917"/>
    </source>
</evidence>
<keyword evidence="1" id="KW-0812">Transmembrane</keyword>
<proteinExistence type="predicted"/>
<organism evidence="2 4">
    <name type="scientific">Ferroplasma acidiphilum</name>
    <dbReference type="NCBI Taxonomy" id="74969"/>
    <lineage>
        <taxon>Archaea</taxon>
        <taxon>Methanobacteriati</taxon>
        <taxon>Thermoplasmatota</taxon>
        <taxon>Thermoplasmata</taxon>
        <taxon>Thermoplasmatales</taxon>
        <taxon>Ferroplasmaceae</taxon>
        <taxon>Ferroplasma</taxon>
    </lineage>
</organism>
<feature type="transmembrane region" description="Helical" evidence="1">
    <location>
        <begin position="7"/>
        <end position="25"/>
    </location>
</feature>
<evidence type="ECO:0000256" key="1">
    <source>
        <dbReference type="SAM" id="Phobius"/>
    </source>
</evidence>
<sequence>MKTTNIIYLIGIIQLVVVDPIMWYFTQVHPFRYESLWAITLVINLFLFAAIIFLMLQRTIKARV</sequence>
<dbReference type="KEGG" id="fai:FAD_0384"/>
<dbReference type="STRING" id="74969.FAD_0384"/>
<gene>
    <name evidence="2" type="ORF">FAD_0384</name>
    <name evidence="3" type="ORF">HLB00_00610</name>
</gene>
<evidence type="ECO:0000313" key="4">
    <source>
        <dbReference type="Proteomes" id="UP000192050"/>
    </source>
</evidence>
<dbReference type="EMBL" id="CP015363">
    <property type="protein sequence ID" value="ARD84305.1"/>
    <property type="molecule type" value="Genomic_DNA"/>
</dbReference>
<dbReference type="AlphaFoldDB" id="A0A1V0N2H5"/>
<feature type="transmembrane region" description="Helical" evidence="1">
    <location>
        <begin position="37"/>
        <end position="56"/>
    </location>
</feature>
<reference evidence="2 4" key="1">
    <citation type="submission" date="2011-10" db="EMBL/GenBank/DDBJ databases">
        <title>Metabolic and evolutionary patterns in the extreme acidophile Ferroplasma acidiphilum.</title>
        <authorList>
            <person name="Golyshina O.V."/>
            <person name="Kozyavkin S.A."/>
            <person name="Tatusov R.L."/>
            <person name="Slesarev A.I."/>
            <person name="Golyshin P.N."/>
        </authorList>
    </citation>
    <scope>NUCLEOTIDE SEQUENCE [LARGE SCALE GENOMIC DNA]</scope>
    <source>
        <strain evidence="2">Berkeley</strain>
        <strain evidence="4">Y</strain>
    </source>
</reference>